<keyword evidence="3" id="KW-1185">Reference proteome</keyword>
<keyword evidence="1" id="KW-0175">Coiled coil</keyword>
<dbReference type="Proteomes" id="UP001500021">
    <property type="component" value="Unassembled WGS sequence"/>
</dbReference>
<gene>
    <name evidence="2" type="ORF">GCM10009111_10980</name>
</gene>
<dbReference type="EMBL" id="BAAAFA010000003">
    <property type="protein sequence ID" value="GAA0814294.1"/>
    <property type="molecule type" value="Genomic_DNA"/>
</dbReference>
<protein>
    <submittedName>
        <fullName evidence="2">Uncharacterized protein</fullName>
    </submittedName>
</protein>
<proteinExistence type="predicted"/>
<accession>A0ABN1L5D6</accession>
<feature type="coiled-coil region" evidence="1">
    <location>
        <begin position="124"/>
        <end position="211"/>
    </location>
</feature>
<comment type="caution">
    <text evidence="2">The sequence shown here is derived from an EMBL/GenBank/DDBJ whole genome shotgun (WGS) entry which is preliminary data.</text>
</comment>
<sequence>MTDSKKPIEAQRAEAFERLESKIKILEDWAVSGIPFKLRDAHKQVDEKGKLVLEYFPTSISGLRLWNGTQNSEDVIKKYKIPTSQTSDKTWKAAPNTVRIRVEGNEEKLSLFIRLKETALIQSSNKEKTKIQKLEEKLEISETNRKGLANELIELRLANKFFEEELNTAENKIKGTQEVMTQQLEWKNNLLKQAENKAYELNIELNRLRRLLTENGIEWDFNDEINTVIDFPGNKDDD</sequence>
<evidence type="ECO:0000313" key="2">
    <source>
        <dbReference type="EMBL" id="GAA0814294.1"/>
    </source>
</evidence>
<dbReference type="RefSeq" id="WP_343815943.1">
    <property type="nucleotide sequence ID" value="NZ_BAAAFA010000003.1"/>
</dbReference>
<evidence type="ECO:0000313" key="3">
    <source>
        <dbReference type="Proteomes" id="UP001500021"/>
    </source>
</evidence>
<evidence type="ECO:0000256" key="1">
    <source>
        <dbReference type="SAM" id="Coils"/>
    </source>
</evidence>
<name>A0ABN1L5D6_9GAMM</name>
<reference evidence="2 3" key="1">
    <citation type="journal article" date="2019" name="Int. J. Syst. Evol. Microbiol.">
        <title>The Global Catalogue of Microorganisms (GCM) 10K type strain sequencing project: providing services to taxonomists for standard genome sequencing and annotation.</title>
        <authorList>
            <consortium name="The Broad Institute Genomics Platform"/>
            <consortium name="The Broad Institute Genome Sequencing Center for Infectious Disease"/>
            <person name="Wu L."/>
            <person name="Ma J."/>
        </authorList>
    </citation>
    <scope>NUCLEOTIDE SEQUENCE [LARGE SCALE GENOMIC DNA]</scope>
    <source>
        <strain evidence="2 3">JCM 15608</strain>
    </source>
</reference>
<organism evidence="2 3">
    <name type="scientific">Colwellia asteriadis</name>
    <dbReference type="NCBI Taxonomy" id="517723"/>
    <lineage>
        <taxon>Bacteria</taxon>
        <taxon>Pseudomonadati</taxon>
        <taxon>Pseudomonadota</taxon>
        <taxon>Gammaproteobacteria</taxon>
        <taxon>Alteromonadales</taxon>
        <taxon>Colwelliaceae</taxon>
        <taxon>Colwellia</taxon>
    </lineage>
</organism>